<evidence type="ECO:0000256" key="1">
    <source>
        <dbReference type="SAM" id="MobiDB-lite"/>
    </source>
</evidence>
<organism evidence="2 3">
    <name type="scientific">Actinidia rufa</name>
    <dbReference type="NCBI Taxonomy" id="165716"/>
    <lineage>
        <taxon>Eukaryota</taxon>
        <taxon>Viridiplantae</taxon>
        <taxon>Streptophyta</taxon>
        <taxon>Embryophyta</taxon>
        <taxon>Tracheophyta</taxon>
        <taxon>Spermatophyta</taxon>
        <taxon>Magnoliopsida</taxon>
        <taxon>eudicotyledons</taxon>
        <taxon>Gunneridae</taxon>
        <taxon>Pentapetalae</taxon>
        <taxon>asterids</taxon>
        <taxon>Ericales</taxon>
        <taxon>Actinidiaceae</taxon>
        <taxon>Actinidia</taxon>
    </lineage>
</organism>
<dbReference type="Gene3D" id="3.30.530.20">
    <property type="match status" value="1"/>
</dbReference>
<evidence type="ECO:0000313" key="3">
    <source>
        <dbReference type="Proteomes" id="UP000585474"/>
    </source>
</evidence>
<dbReference type="Pfam" id="PF10604">
    <property type="entry name" value="Polyketide_cyc2"/>
    <property type="match status" value="1"/>
</dbReference>
<comment type="caution">
    <text evidence="2">The sequence shown here is derived from an EMBL/GenBank/DDBJ whole genome shotgun (WGS) entry which is preliminary data.</text>
</comment>
<dbReference type="InterPro" id="IPR023393">
    <property type="entry name" value="START-like_dom_sf"/>
</dbReference>
<reference evidence="2 3" key="1">
    <citation type="submission" date="2019-07" db="EMBL/GenBank/DDBJ databases">
        <title>De Novo Assembly of kiwifruit Actinidia rufa.</title>
        <authorList>
            <person name="Sugita-Konishi S."/>
            <person name="Sato K."/>
            <person name="Mori E."/>
            <person name="Abe Y."/>
            <person name="Kisaki G."/>
            <person name="Hamano K."/>
            <person name="Suezawa K."/>
            <person name="Otani M."/>
            <person name="Fukuda T."/>
            <person name="Manabe T."/>
            <person name="Gomi K."/>
            <person name="Tabuchi M."/>
            <person name="Akimitsu K."/>
            <person name="Kataoka I."/>
        </authorList>
    </citation>
    <scope>NUCLEOTIDE SEQUENCE [LARGE SCALE GENOMIC DNA]</scope>
    <source>
        <strain evidence="3">cv. Fuchu</strain>
    </source>
</reference>
<dbReference type="InterPro" id="IPR036873">
    <property type="entry name" value="Rhodanese-like_dom_sf"/>
</dbReference>
<accession>A0A7J0G425</accession>
<dbReference type="GO" id="GO:0004864">
    <property type="term" value="F:protein phosphatase inhibitor activity"/>
    <property type="evidence" value="ECO:0007669"/>
    <property type="project" value="UniProtKB-ARBA"/>
</dbReference>
<dbReference type="InterPro" id="IPR019587">
    <property type="entry name" value="Polyketide_cyclase/dehydratase"/>
</dbReference>
<feature type="region of interest" description="Disordered" evidence="1">
    <location>
        <begin position="454"/>
        <end position="488"/>
    </location>
</feature>
<gene>
    <name evidence="2" type="ORF">Acr_17g0011180</name>
</gene>
<keyword evidence="3" id="KW-1185">Reference proteome</keyword>
<dbReference type="SUPFAM" id="SSF52821">
    <property type="entry name" value="Rhodanese/Cell cycle control phosphatase"/>
    <property type="match status" value="1"/>
</dbReference>
<dbReference type="CDD" id="cd07821">
    <property type="entry name" value="PYR_PYL_RCAR_like"/>
    <property type="match status" value="1"/>
</dbReference>
<dbReference type="PANTHER" id="PTHR47377">
    <property type="entry name" value="RHODANESE-LIKE DOMAIN-CONTAINING PROTEIN 4, CHLOROPLASTIC"/>
    <property type="match status" value="1"/>
</dbReference>
<keyword evidence="2" id="KW-0675">Receptor</keyword>
<sequence length="488" mass="53089">MEGQYIWRHHTYELQGNQCTSTLVKHIRAPVDIVWSLVRSFDQPQRYKPFVSRCIVYGDLEIGSLREVNVKSGLPATMSTERLERLDDEEHILGIKIIGGDHRLKNYSSIITVHPELIDGRPGTLVIESFVVDVPDGNTKDDTCYFVKALINCNLKSLADVSERMAMQGRAGPTNREQGRGVSVAVTGLMSFKSPYLGIGFARALTYEEALQQSVSPPTSVDGFDFDFGRFVHGVVRFGVENPVVVAGGVTITLVPPIVYQVFVKKPKPWGVESARNAYAKLGDDGNAQLLDVREPAELRQMGSPDVRARFDGNTELVAEFVTSIGFKVVYAIKDGTEGPRGWLNSGLPWILPKKTLSLNFSDLTDAIGGAIGEGSDALPVTLGIAAATGIGRNVTPTLGLGCTSSSYRQEAPFCRGQDRKRTLQQVDEFVDEIKEIQQIGKALLPATVTSKALLEPTEASPTVTDDAVQKAETAAEPAPQVSPQSRS</sequence>
<dbReference type="InterPro" id="IPR044240">
    <property type="entry name" value="STR4-like"/>
</dbReference>
<dbReference type="AlphaFoldDB" id="A0A7J0G425"/>
<dbReference type="PANTHER" id="PTHR47377:SF1">
    <property type="entry name" value="RHODANESE-LIKE DOMAIN-CONTAINING PROTEIN 4, CHLOROPLASTIC"/>
    <property type="match status" value="1"/>
</dbReference>
<protein>
    <submittedName>
        <fullName evidence="2">Regulatory components of ABA receptor 3</fullName>
    </submittedName>
</protein>
<dbReference type="EMBL" id="BJWL01000017">
    <property type="protein sequence ID" value="GFZ05546.1"/>
    <property type="molecule type" value="Genomic_DNA"/>
</dbReference>
<evidence type="ECO:0000313" key="2">
    <source>
        <dbReference type="EMBL" id="GFZ05546.1"/>
    </source>
</evidence>
<name>A0A7J0G425_9ERIC</name>
<dbReference type="OrthoDB" id="1927399at2759"/>
<dbReference type="Gene3D" id="3.40.250.10">
    <property type="entry name" value="Rhodanese-like domain"/>
    <property type="match status" value="2"/>
</dbReference>
<dbReference type="Proteomes" id="UP000585474">
    <property type="component" value="Unassembled WGS sequence"/>
</dbReference>
<dbReference type="SUPFAM" id="SSF55961">
    <property type="entry name" value="Bet v1-like"/>
    <property type="match status" value="1"/>
</dbReference>
<proteinExistence type="predicted"/>